<evidence type="ECO:0000259" key="17">
    <source>
        <dbReference type="Pfam" id="PF00535"/>
    </source>
</evidence>
<dbReference type="SUPFAM" id="SSF50370">
    <property type="entry name" value="Ricin B-like lectins"/>
    <property type="match status" value="1"/>
</dbReference>
<dbReference type="SUPFAM" id="SSF53448">
    <property type="entry name" value="Nucleotide-diphospho-sugar transferases"/>
    <property type="match status" value="1"/>
</dbReference>
<evidence type="ECO:0000256" key="9">
    <source>
        <dbReference type="ARBA" id="ARBA00022734"/>
    </source>
</evidence>
<dbReference type="GO" id="GO:0006493">
    <property type="term" value="P:protein O-linked glycosylation"/>
    <property type="evidence" value="ECO:0007669"/>
    <property type="project" value="TreeGrafter"/>
</dbReference>
<dbReference type="PANTHER" id="PTHR11675:SF131">
    <property type="entry name" value="POLYPEPTIDE N-ACETYLGALACTOSAMINYLTRANSFERASE 9-RELATED"/>
    <property type="match status" value="1"/>
</dbReference>
<keyword evidence="5 16" id="KW-0328">Glycosyltransferase</keyword>
<comment type="cofactor">
    <cofactor evidence="1 16">
        <name>Mn(2+)</name>
        <dbReference type="ChEBI" id="CHEBI:29035"/>
    </cofactor>
</comment>
<reference evidence="19" key="1">
    <citation type="submission" date="2021-04" db="EMBL/GenBank/DDBJ databases">
        <authorList>
            <consortium name="Molecular Ecology Group"/>
        </authorList>
    </citation>
    <scope>NUCLEOTIDE SEQUENCE</scope>
</reference>
<name>A0A8S3YJI9_9EUPU</name>
<evidence type="ECO:0000256" key="12">
    <source>
        <dbReference type="ARBA" id="ARBA00023034"/>
    </source>
</evidence>
<dbReference type="PROSITE" id="PS50231">
    <property type="entry name" value="RICIN_B_LECTIN"/>
    <property type="match status" value="1"/>
</dbReference>
<accession>A0A8S3YJI9</accession>
<dbReference type="FunFam" id="3.90.550.10:FF:000021">
    <property type="entry name" value="Polypeptide N-acetylgalactosaminyltransferase"/>
    <property type="match status" value="1"/>
</dbReference>
<keyword evidence="20" id="KW-1185">Reference proteome</keyword>
<comment type="subcellular location">
    <subcellularLocation>
        <location evidence="2 16">Golgi apparatus membrane</location>
        <topology evidence="2 16">Single-pass type II membrane protein</topology>
    </subcellularLocation>
</comment>
<keyword evidence="6 16" id="KW-0808">Transferase</keyword>
<evidence type="ECO:0000256" key="3">
    <source>
        <dbReference type="ARBA" id="ARBA00004922"/>
    </source>
</evidence>
<keyword evidence="14 16" id="KW-1015">Disulfide bond</keyword>
<dbReference type="InterPro" id="IPR001173">
    <property type="entry name" value="Glyco_trans_2-like"/>
</dbReference>
<evidence type="ECO:0000256" key="5">
    <source>
        <dbReference type="ARBA" id="ARBA00022676"/>
    </source>
</evidence>
<evidence type="ECO:0000256" key="4">
    <source>
        <dbReference type="ARBA" id="ARBA00005680"/>
    </source>
</evidence>
<evidence type="ECO:0000256" key="6">
    <source>
        <dbReference type="ARBA" id="ARBA00022679"/>
    </source>
</evidence>
<dbReference type="Proteomes" id="UP000678393">
    <property type="component" value="Unassembled WGS sequence"/>
</dbReference>
<dbReference type="PANTHER" id="PTHR11675">
    <property type="entry name" value="N-ACETYLGALACTOSAMINYLTRANSFERASE"/>
    <property type="match status" value="1"/>
</dbReference>
<evidence type="ECO:0000256" key="2">
    <source>
        <dbReference type="ARBA" id="ARBA00004323"/>
    </source>
</evidence>
<dbReference type="Gene3D" id="3.90.550.10">
    <property type="entry name" value="Spore Coat Polysaccharide Biosynthesis Protein SpsA, Chain A"/>
    <property type="match status" value="1"/>
</dbReference>
<evidence type="ECO:0000256" key="7">
    <source>
        <dbReference type="ARBA" id="ARBA00022692"/>
    </source>
</evidence>
<dbReference type="GO" id="GO:0000139">
    <property type="term" value="C:Golgi membrane"/>
    <property type="evidence" value="ECO:0007669"/>
    <property type="project" value="UniProtKB-SubCell"/>
</dbReference>
<dbReference type="InterPro" id="IPR035992">
    <property type="entry name" value="Ricin_B-like_lectins"/>
</dbReference>
<evidence type="ECO:0000256" key="11">
    <source>
        <dbReference type="ARBA" id="ARBA00022989"/>
    </source>
</evidence>
<evidence type="ECO:0000256" key="10">
    <source>
        <dbReference type="ARBA" id="ARBA00022968"/>
    </source>
</evidence>
<keyword evidence="15 16" id="KW-0464">Manganese</keyword>
<feature type="domain" description="Glycosyltransferase 2-like" evidence="17">
    <location>
        <begin position="207"/>
        <end position="388"/>
    </location>
</feature>
<organism evidence="19 20">
    <name type="scientific">Candidula unifasciata</name>
    <dbReference type="NCBI Taxonomy" id="100452"/>
    <lineage>
        <taxon>Eukaryota</taxon>
        <taxon>Metazoa</taxon>
        <taxon>Spiralia</taxon>
        <taxon>Lophotrochozoa</taxon>
        <taxon>Mollusca</taxon>
        <taxon>Gastropoda</taxon>
        <taxon>Heterobranchia</taxon>
        <taxon>Euthyneura</taxon>
        <taxon>Panpulmonata</taxon>
        <taxon>Eupulmonata</taxon>
        <taxon>Stylommatophora</taxon>
        <taxon>Helicina</taxon>
        <taxon>Helicoidea</taxon>
        <taxon>Geomitridae</taxon>
        <taxon>Candidula</taxon>
    </lineage>
</organism>
<comment type="caution">
    <text evidence="19">The sequence shown here is derived from an EMBL/GenBank/DDBJ whole genome shotgun (WGS) entry which is preliminary data.</text>
</comment>
<gene>
    <name evidence="19" type="ORF">CUNI_LOCUS1169</name>
</gene>
<keyword evidence="12 16" id="KW-0333">Golgi apparatus</keyword>
<dbReference type="OrthoDB" id="6119243at2759"/>
<dbReference type="EC" id="2.4.1.-" evidence="16"/>
<protein>
    <recommendedName>
        <fullName evidence="16">Polypeptide N-acetylgalactosaminyltransferase</fullName>
        <ecNumber evidence="16">2.4.1.-</ecNumber>
    </recommendedName>
    <alternativeName>
        <fullName evidence="16">Protein-UDP acetylgalactosaminyltransferase</fullName>
    </alternativeName>
</protein>
<dbReference type="InterPro" id="IPR000772">
    <property type="entry name" value="Ricin_B_lectin"/>
</dbReference>
<proteinExistence type="inferred from homology"/>
<evidence type="ECO:0000256" key="1">
    <source>
        <dbReference type="ARBA" id="ARBA00001936"/>
    </source>
</evidence>
<evidence type="ECO:0000313" key="20">
    <source>
        <dbReference type="Proteomes" id="UP000678393"/>
    </source>
</evidence>
<evidence type="ECO:0000256" key="16">
    <source>
        <dbReference type="RuleBase" id="RU361242"/>
    </source>
</evidence>
<dbReference type="GO" id="GO:0046872">
    <property type="term" value="F:metal ion binding"/>
    <property type="evidence" value="ECO:0007669"/>
    <property type="project" value="UniProtKB-KW"/>
</dbReference>
<dbReference type="Pfam" id="PF00535">
    <property type="entry name" value="Glycos_transf_2"/>
    <property type="match status" value="1"/>
</dbReference>
<evidence type="ECO:0000259" key="18">
    <source>
        <dbReference type="Pfam" id="PF00652"/>
    </source>
</evidence>
<comment type="similarity">
    <text evidence="4 16">Belongs to the glycosyltransferase 2 family. GalNAc-T subfamily.</text>
</comment>
<evidence type="ECO:0000256" key="13">
    <source>
        <dbReference type="ARBA" id="ARBA00023136"/>
    </source>
</evidence>
<evidence type="ECO:0000256" key="8">
    <source>
        <dbReference type="ARBA" id="ARBA00022723"/>
    </source>
</evidence>
<dbReference type="InterPro" id="IPR029044">
    <property type="entry name" value="Nucleotide-diphossugar_trans"/>
</dbReference>
<dbReference type="GO" id="GO:0030246">
    <property type="term" value="F:carbohydrate binding"/>
    <property type="evidence" value="ECO:0007669"/>
    <property type="project" value="UniProtKB-KW"/>
</dbReference>
<keyword evidence="8" id="KW-0479">Metal-binding</keyword>
<evidence type="ECO:0000256" key="15">
    <source>
        <dbReference type="ARBA" id="ARBA00023211"/>
    </source>
</evidence>
<dbReference type="GO" id="GO:0004653">
    <property type="term" value="F:polypeptide N-acetylgalactosaminyltransferase activity"/>
    <property type="evidence" value="ECO:0007669"/>
    <property type="project" value="TreeGrafter"/>
</dbReference>
<evidence type="ECO:0000313" key="19">
    <source>
        <dbReference type="EMBL" id="CAG5115611.1"/>
    </source>
</evidence>
<keyword evidence="10" id="KW-0735">Signal-anchor</keyword>
<keyword evidence="11" id="KW-1133">Transmembrane helix</keyword>
<dbReference type="Pfam" id="PF00652">
    <property type="entry name" value="Ricin_B_lectin"/>
    <property type="match status" value="1"/>
</dbReference>
<dbReference type="InterPro" id="IPR045885">
    <property type="entry name" value="GalNAc-T"/>
</dbReference>
<feature type="domain" description="Ricin B lectin" evidence="18">
    <location>
        <begin position="514"/>
        <end position="599"/>
    </location>
</feature>
<dbReference type="EMBL" id="CAJHNH020000138">
    <property type="protein sequence ID" value="CAG5115611.1"/>
    <property type="molecule type" value="Genomic_DNA"/>
</dbReference>
<keyword evidence="7" id="KW-0812">Transmembrane</keyword>
<sequence>MRNNIYRHFKKLIILLGLWIFYAVHKIVSYNTESNKFELLPNIDKQYLIDIDSQGLLPDSANLLQKLNNSKRDLLQKDSFRDIINDTERKIEQEERRSHPQLDKLAKIGGIVIQKKPEQVLANVTLPLFNNKTDGSGPGELGHPVKIDVNKLSKEEKLRYNTGWGSHSFNQYASDLISIHRRLIDGRSQACRKQAEGYNSLRLPQISVIIIFHNEAWSVLLRSVHSILSRTPAHILKEIILVDDFSTNDYLREPLEKYFNSSPKVHIIRATKRQGLIRARLLGYYFSTSPIVVFLDSHIECFPGWAEPIIVRITEDQTRVVFPCIEIITDNELHTTYIEIHQTGIFTFKDLTFQWQGLSAEERNRRKNGADTIRSPTMPGGLFAISREFFDKLGTYDPGLDYWGGENIELSFKAWMCGGSVELVTCSHIGHIYRRSSPIKYPPENSNKNSIRVAEVWMDDYKNYFYERILFKLGNYGDVTERKQLRERLKCKNFEWYLRNVFPDVVLPSNIKYAGEIRSVASPRCVDSMGGPDGKQHVPKMYQCHGEGNHQFWYFSGSGHIYQDAWHICVSNGQTIIQNACIPDGATWKYREVGYRVLENSLSHTIYEIRSHISGDAVP</sequence>
<keyword evidence="9 16" id="KW-0430">Lectin</keyword>
<dbReference type="AlphaFoldDB" id="A0A8S3YJI9"/>
<evidence type="ECO:0000256" key="14">
    <source>
        <dbReference type="ARBA" id="ARBA00023157"/>
    </source>
</evidence>
<comment type="pathway">
    <text evidence="3 16">Protein modification; protein glycosylation.</text>
</comment>
<dbReference type="CDD" id="cd02510">
    <property type="entry name" value="pp-GalNAc-T"/>
    <property type="match status" value="1"/>
</dbReference>
<dbReference type="Gene3D" id="2.80.10.50">
    <property type="match status" value="1"/>
</dbReference>
<keyword evidence="13" id="KW-0472">Membrane</keyword>